<proteinExistence type="predicted"/>
<reference evidence="2" key="1">
    <citation type="submission" date="2014-11" db="EMBL/GenBank/DDBJ databases">
        <authorList>
            <person name="Amaro Gonzalez C."/>
        </authorList>
    </citation>
    <scope>NUCLEOTIDE SEQUENCE</scope>
</reference>
<protein>
    <recommendedName>
        <fullName evidence="3">Secreted protein</fullName>
    </recommendedName>
</protein>
<keyword evidence="1" id="KW-0732">Signal</keyword>
<organism evidence="2">
    <name type="scientific">Anguilla anguilla</name>
    <name type="common">European freshwater eel</name>
    <name type="synonym">Muraena anguilla</name>
    <dbReference type="NCBI Taxonomy" id="7936"/>
    <lineage>
        <taxon>Eukaryota</taxon>
        <taxon>Metazoa</taxon>
        <taxon>Chordata</taxon>
        <taxon>Craniata</taxon>
        <taxon>Vertebrata</taxon>
        <taxon>Euteleostomi</taxon>
        <taxon>Actinopterygii</taxon>
        <taxon>Neopterygii</taxon>
        <taxon>Teleostei</taxon>
        <taxon>Anguilliformes</taxon>
        <taxon>Anguillidae</taxon>
        <taxon>Anguilla</taxon>
    </lineage>
</organism>
<feature type="chain" id="PRO_5002434148" description="Secreted protein" evidence="1">
    <location>
        <begin position="26"/>
        <end position="77"/>
    </location>
</feature>
<accession>A0A0E9VYS0</accession>
<dbReference type="EMBL" id="GBXM01026184">
    <property type="protein sequence ID" value="JAH82393.1"/>
    <property type="molecule type" value="Transcribed_RNA"/>
</dbReference>
<evidence type="ECO:0000313" key="2">
    <source>
        <dbReference type="EMBL" id="JAH82393.1"/>
    </source>
</evidence>
<evidence type="ECO:0008006" key="3">
    <source>
        <dbReference type="Google" id="ProtNLM"/>
    </source>
</evidence>
<feature type="signal peptide" evidence="1">
    <location>
        <begin position="1"/>
        <end position="25"/>
    </location>
</feature>
<reference evidence="2" key="2">
    <citation type="journal article" date="2015" name="Fish Shellfish Immunol.">
        <title>Early steps in the European eel (Anguilla anguilla)-Vibrio vulnificus interaction in the gills: Role of the RtxA13 toxin.</title>
        <authorList>
            <person name="Callol A."/>
            <person name="Pajuelo D."/>
            <person name="Ebbesson L."/>
            <person name="Teles M."/>
            <person name="MacKenzie S."/>
            <person name="Amaro C."/>
        </authorList>
    </citation>
    <scope>NUCLEOTIDE SEQUENCE</scope>
</reference>
<evidence type="ECO:0000256" key="1">
    <source>
        <dbReference type="SAM" id="SignalP"/>
    </source>
</evidence>
<sequence>MCIRTAHLLLRTDFILQLLVCIACAQTCRQGCCTCTDHLICSVICRQGVVLVYPCLNSSCARHAVHLTWARQGHCLL</sequence>
<name>A0A0E9VYS0_ANGAN</name>
<dbReference type="AlphaFoldDB" id="A0A0E9VYS0"/>